<sequence length="153" mass="16003">MTAHDDGKRQKMNTVAVGSFPGPASARLSSQLSDPHSGLRAVTQCTGSAVVVQVGGDIDASNATIWQRLVSRSAAIAIAPGPFVIDVREIDFMGSCAYAVLAQEAVRCRRRGVSLRLVSSQPIVARTIAACGLRRLIPLYTTVETALSPPSGG</sequence>
<dbReference type="SUPFAM" id="SSF52091">
    <property type="entry name" value="SpoIIaa-like"/>
    <property type="match status" value="1"/>
</dbReference>
<dbReference type="InterPro" id="IPR002645">
    <property type="entry name" value="STAS_dom"/>
</dbReference>
<dbReference type="KEGG" id="mshj:MSHI_12860"/>
<evidence type="ECO:0000256" key="2">
    <source>
        <dbReference type="RuleBase" id="RU003749"/>
    </source>
</evidence>
<feature type="domain" description="STAS" evidence="3">
    <location>
        <begin position="39"/>
        <end position="150"/>
    </location>
</feature>
<evidence type="ECO:0000313" key="5">
    <source>
        <dbReference type="Proteomes" id="UP000467236"/>
    </source>
</evidence>
<dbReference type="CDD" id="cd07043">
    <property type="entry name" value="STAS_anti-anti-sigma_factors"/>
    <property type="match status" value="1"/>
</dbReference>
<dbReference type="PANTHER" id="PTHR33495:SF2">
    <property type="entry name" value="ANTI-SIGMA FACTOR ANTAGONIST TM_1081-RELATED"/>
    <property type="match status" value="1"/>
</dbReference>
<organism evidence="4 5">
    <name type="scientific">Mycobacterium shinjukuense</name>
    <dbReference type="NCBI Taxonomy" id="398694"/>
    <lineage>
        <taxon>Bacteria</taxon>
        <taxon>Bacillati</taxon>
        <taxon>Actinomycetota</taxon>
        <taxon>Actinomycetes</taxon>
        <taxon>Mycobacteriales</taxon>
        <taxon>Mycobacteriaceae</taxon>
        <taxon>Mycobacterium</taxon>
    </lineage>
</organism>
<evidence type="ECO:0000256" key="1">
    <source>
        <dbReference type="ARBA" id="ARBA00009013"/>
    </source>
</evidence>
<evidence type="ECO:0000259" key="3">
    <source>
        <dbReference type="PROSITE" id="PS50801"/>
    </source>
</evidence>
<evidence type="ECO:0000313" key="4">
    <source>
        <dbReference type="EMBL" id="BBX73380.1"/>
    </source>
</evidence>
<dbReference type="PANTHER" id="PTHR33495">
    <property type="entry name" value="ANTI-SIGMA FACTOR ANTAGONIST TM_1081-RELATED-RELATED"/>
    <property type="match status" value="1"/>
</dbReference>
<comment type="similarity">
    <text evidence="1 2">Belongs to the anti-sigma-factor antagonist family.</text>
</comment>
<gene>
    <name evidence="4" type="ORF">MSHI_12860</name>
</gene>
<accession>A0A7I7MN77</accession>
<dbReference type="NCBIfam" id="TIGR00377">
    <property type="entry name" value="ant_ant_sig"/>
    <property type="match status" value="1"/>
</dbReference>
<proteinExistence type="inferred from homology"/>
<dbReference type="PROSITE" id="PS50801">
    <property type="entry name" value="STAS"/>
    <property type="match status" value="1"/>
</dbReference>
<dbReference type="Proteomes" id="UP000467236">
    <property type="component" value="Chromosome"/>
</dbReference>
<dbReference type="InterPro" id="IPR036513">
    <property type="entry name" value="STAS_dom_sf"/>
</dbReference>
<dbReference type="InterPro" id="IPR003658">
    <property type="entry name" value="Anti-sigma_ant"/>
</dbReference>
<reference evidence="4 5" key="1">
    <citation type="journal article" date="2019" name="Emerg. Microbes Infect.">
        <title>Comprehensive subspecies identification of 175 nontuberculous mycobacteria species based on 7547 genomic profiles.</title>
        <authorList>
            <person name="Matsumoto Y."/>
            <person name="Kinjo T."/>
            <person name="Motooka D."/>
            <person name="Nabeya D."/>
            <person name="Jung N."/>
            <person name="Uechi K."/>
            <person name="Horii T."/>
            <person name="Iida T."/>
            <person name="Fujita J."/>
            <person name="Nakamura S."/>
        </authorList>
    </citation>
    <scope>NUCLEOTIDE SEQUENCE [LARGE SCALE GENOMIC DNA]</scope>
    <source>
        <strain evidence="4 5">JCM 14233</strain>
    </source>
</reference>
<dbReference type="GO" id="GO:0043856">
    <property type="term" value="F:anti-sigma factor antagonist activity"/>
    <property type="evidence" value="ECO:0007669"/>
    <property type="project" value="InterPro"/>
</dbReference>
<dbReference type="Gene3D" id="3.30.750.24">
    <property type="entry name" value="STAS domain"/>
    <property type="match status" value="1"/>
</dbReference>
<dbReference type="EMBL" id="AP022575">
    <property type="protein sequence ID" value="BBX73380.1"/>
    <property type="molecule type" value="Genomic_DNA"/>
</dbReference>
<name>A0A7I7MN77_9MYCO</name>
<keyword evidence="5" id="KW-1185">Reference proteome</keyword>
<dbReference type="AlphaFoldDB" id="A0A7I7MN77"/>
<dbReference type="Pfam" id="PF01740">
    <property type="entry name" value="STAS"/>
    <property type="match status" value="1"/>
</dbReference>
<protein>
    <recommendedName>
        <fullName evidence="2">Anti-sigma factor antagonist</fullName>
    </recommendedName>
</protein>